<dbReference type="InterPro" id="IPR007627">
    <property type="entry name" value="RNA_pol_sigma70_r2"/>
</dbReference>
<dbReference type="RefSeq" id="WP_132114089.1">
    <property type="nucleotide sequence ID" value="NZ_SLWS01000002.1"/>
</dbReference>
<keyword evidence="3" id="KW-0731">Sigma factor</keyword>
<keyword evidence="4" id="KW-0804">Transcription</keyword>
<feature type="domain" description="DUF6596" evidence="7">
    <location>
        <begin position="161"/>
        <end position="255"/>
    </location>
</feature>
<feature type="domain" description="RNA polymerase sigma factor 70 region 4 type 2" evidence="6">
    <location>
        <begin position="101"/>
        <end position="149"/>
    </location>
</feature>
<organism evidence="8 9">
    <name type="scientific">Actinocrispum wychmicini</name>
    <dbReference type="NCBI Taxonomy" id="1213861"/>
    <lineage>
        <taxon>Bacteria</taxon>
        <taxon>Bacillati</taxon>
        <taxon>Actinomycetota</taxon>
        <taxon>Actinomycetes</taxon>
        <taxon>Pseudonocardiales</taxon>
        <taxon>Pseudonocardiaceae</taxon>
        <taxon>Actinocrispum</taxon>
    </lineage>
</organism>
<dbReference type="InterPro" id="IPR013325">
    <property type="entry name" value="RNA_pol_sigma_r2"/>
</dbReference>
<protein>
    <submittedName>
        <fullName evidence="8">RNA polymerase sigma factor (Sigma-70 family)</fullName>
    </submittedName>
</protein>
<dbReference type="OrthoDB" id="9780299at2"/>
<dbReference type="Pfam" id="PF08281">
    <property type="entry name" value="Sigma70_r4_2"/>
    <property type="match status" value="1"/>
</dbReference>
<evidence type="ECO:0000313" key="8">
    <source>
        <dbReference type="EMBL" id="TCO62373.1"/>
    </source>
</evidence>
<dbReference type="SUPFAM" id="SSF88659">
    <property type="entry name" value="Sigma3 and sigma4 domains of RNA polymerase sigma factors"/>
    <property type="match status" value="1"/>
</dbReference>
<dbReference type="Gene3D" id="1.10.10.10">
    <property type="entry name" value="Winged helix-like DNA-binding domain superfamily/Winged helix DNA-binding domain"/>
    <property type="match status" value="1"/>
</dbReference>
<evidence type="ECO:0000259" key="5">
    <source>
        <dbReference type="Pfam" id="PF04542"/>
    </source>
</evidence>
<dbReference type="GO" id="GO:0003677">
    <property type="term" value="F:DNA binding"/>
    <property type="evidence" value="ECO:0007669"/>
    <property type="project" value="InterPro"/>
</dbReference>
<dbReference type="SUPFAM" id="SSF88946">
    <property type="entry name" value="Sigma2 domain of RNA polymerase sigma factors"/>
    <property type="match status" value="1"/>
</dbReference>
<dbReference type="Proteomes" id="UP000295680">
    <property type="component" value="Unassembled WGS sequence"/>
</dbReference>
<accession>A0A4R2JQ82</accession>
<evidence type="ECO:0000256" key="4">
    <source>
        <dbReference type="ARBA" id="ARBA00023163"/>
    </source>
</evidence>
<comment type="similarity">
    <text evidence="1">Belongs to the sigma-70 factor family. ECF subfamily.</text>
</comment>
<dbReference type="InterPro" id="IPR013249">
    <property type="entry name" value="RNA_pol_sigma70_r4_t2"/>
</dbReference>
<evidence type="ECO:0000256" key="2">
    <source>
        <dbReference type="ARBA" id="ARBA00023015"/>
    </source>
</evidence>
<dbReference type="PANTHER" id="PTHR47756:SF2">
    <property type="entry name" value="BLL6612 PROTEIN"/>
    <property type="match status" value="1"/>
</dbReference>
<keyword evidence="9" id="KW-1185">Reference proteome</keyword>
<dbReference type="AlphaFoldDB" id="A0A4R2JQ82"/>
<sequence length="391" mass="42268">MNTLLRELAPQVLGALVRRYGGFDTCEDAVQEALLAAVRQWPAEGVPDNPKSWLITVASRRRIEMWRSDSARQRREENAAFLDTPTDVAGVDDTLTLFQLCCHPSLTPASQIALTLRAVGGLTTAEIARAFLVPEATIAQRISRAKQKIKGVPFERTSDIGSVLHVLYLIFNEGYTASSGDSLHRVELSTEAIRLARQLPRTGEATGLLALMLLTDARRPARTTSDGSLVPLSEQDRSGWDADAIAEGIALVTSSLSSSPVGPYQLQAAIAAVHAEAADTKATDWPQILALYDILTQVAPGPMVTLNRIVAFAEVHGPRAALQALESADPALAEHHRLPAVRAHLLEAAGDNEAARVEYSLAASRTLSLPERRYLQGRAARLDDQPGDRQS</sequence>
<dbReference type="PANTHER" id="PTHR47756">
    <property type="entry name" value="BLL6612 PROTEIN-RELATED"/>
    <property type="match status" value="1"/>
</dbReference>
<dbReference type="InterPro" id="IPR046531">
    <property type="entry name" value="DUF6596"/>
</dbReference>
<comment type="caution">
    <text evidence="8">The sequence shown here is derived from an EMBL/GenBank/DDBJ whole genome shotgun (WGS) entry which is preliminary data.</text>
</comment>
<dbReference type="Pfam" id="PF04542">
    <property type="entry name" value="Sigma70_r2"/>
    <property type="match status" value="1"/>
</dbReference>
<evidence type="ECO:0000259" key="7">
    <source>
        <dbReference type="Pfam" id="PF20239"/>
    </source>
</evidence>
<dbReference type="Pfam" id="PF20239">
    <property type="entry name" value="DUF6596"/>
    <property type="match status" value="1"/>
</dbReference>
<dbReference type="InterPro" id="IPR036388">
    <property type="entry name" value="WH-like_DNA-bd_sf"/>
</dbReference>
<dbReference type="GO" id="GO:0016987">
    <property type="term" value="F:sigma factor activity"/>
    <property type="evidence" value="ECO:0007669"/>
    <property type="project" value="UniProtKB-KW"/>
</dbReference>
<evidence type="ECO:0000259" key="6">
    <source>
        <dbReference type="Pfam" id="PF08281"/>
    </source>
</evidence>
<feature type="domain" description="RNA polymerase sigma-70 region 2" evidence="5">
    <location>
        <begin position="4"/>
        <end position="70"/>
    </location>
</feature>
<dbReference type="InterPro" id="IPR013324">
    <property type="entry name" value="RNA_pol_sigma_r3/r4-like"/>
</dbReference>
<dbReference type="EMBL" id="SLWS01000002">
    <property type="protein sequence ID" value="TCO62373.1"/>
    <property type="molecule type" value="Genomic_DNA"/>
</dbReference>
<dbReference type="Gene3D" id="1.10.1740.10">
    <property type="match status" value="1"/>
</dbReference>
<keyword evidence="2" id="KW-0805">Transcription regulation</keyword>
<name>A0A4R2JQ82_9PSEU</name>
<evidence type="ECO:0000256" key="1">
    <source>
        <dbReference type="ARBA" id="ARBA00010641"/>
    </source>
</evidence>
<dbReference type="GO" id="GO:0006352">
    <property type="term" value="P:DNA-templated transcription initiation"/>
    <property type="evidence" value="ECO:0007669"/>
    <property type="project" value="InterPro"/>
</dbReference>
<reference evidence="8 9" key="1">
    <citation type="submission" date="2019-03" db="EMBL/GenBank/DDBJ databases">
        <title>Genomic Encyclopedia of Type Strains, Phase IV (KMG-IV): sequencing the most valuable type-strain genomes for metagenomic binning, comparative biology and taxonomic classification.</title>
        <authorList>
            <person name="Goeker M."/>
        </authorList>
    </citation>
    <scope>NUCLEOTIDE SEQUENCE [LARGE SCALE GENOMIC DNA]</scope>
    <source>
        <strain evidence="8 9">DSM 45934</strain>
    </source>
</reference>
<gene>
    <name evidence="8" type="ORF">EV192_102511</name>
</gene>
<evidence type="ECO:0000313" key="9">
    <source>
        <dbReference type="Proteomes" id="UP000295680"/>
    </source>
</evidence>
<evidence type="ECO:0000256" key="3">
    <source>
        <dbReference type="ARBA" id="ARBA00023082"/>
    </source>
</evidence>
<proteinExistence type="inferred from homology"/>